<dbReference type="GO" id="GO:0005886">
    <property type="term" value="C:plasma membrane"/>
    <property type="evidence" value="ECO:0007669"/>
    <property type="project" value="TreeGrafter"/>
</dbReference>
<feature type="transmembrane region" description="Helical" evidence="6">
    <location>
        <begin position="727"/>
        <end position="746"/>
    </location>
</feature>
<organism evidence="7 8">
    <name type="scientific">Trematosphaeria pertusa</name>
    <dbReference type="NCBI Taxonomy" id="390896"/>
    <lineage>
        <taxon>Eukaryota</taxon>
        <taxon>Fungi</taxon>
        <taxon>Dikarya</taxon>
        <taxon>Ascomycota</taxon>
        <taxon>Pezizomycotina</taxon>
        <taxon>Dothideomycetes</taxon>
        <taxon>Pleosporomycetidae</taxon>
        <taxon>Pleosporales</taxon>
        <taxon>Massarineae</taxon>
        <taxon>Trematosphaeriaceae</taxon>
        <taxon>Trematosphaeria</taxon>
    </lineage>
</organism>
<feature type="compositionally biased region" description="Polar residues" evidence="5">
    <location>
        <begin position="69"/>
        <end position="86"/>
    </location>
</feature>
<dbReference type="Proteomes" id="UP000800094">
    <property type="component" value="Unassembled WGS sequence"/>
</dbReference>
<sequence>MAGSTGREPAKTPSRPNTAPSKKLQPRTTIKKLPWLDGKSSPAVTTSPPVLKAGAASRTRVHPSPQQPPSGRSTPSPLSRHPTTVSVDADPTIRQIGSSPTLRRKPTVTTSERRVFSAGAHNLSPATRTGVSQIRPPSVIRTAASPLRTVASGRPEFSHEPRKRLSIVNIEEADDLAEDVRPRGDSLAPVPGHLERVETPDSVIRVVQRDLHMSSPPHVIKSVQMSPTQPVPRRNPFETVNQRRLSNAIEGLEELVEEAVVTADHTTDPGQVEEIYEIIEDARNAIQEASGAPTHRMMRTSSPLEVSSSSEEVSDSSPDTSDSVFVSPQAFPPESSRTKPALPVQGNVYEHTILSTGPRLRHERGGSDAIDWAYQNRNDRAEDGASASSSEDSDTSRGRSRFSTGSDLLLPPQPVQAGPRDHVDFVLRPTVNREHSRGRSPRRRTSASPARRRHRHPRSFRSHDRSRSVRRRRPPRSSSFSQFDTSFDEEDLHVAGKPHGIRRYGTELHVRDQAHHHTFSLRRNHRRQPIARNWRTGKKRIAATIACINTALLGIIVGIYAGEVPRIQYMLADESHNVIIGNVVLYAGLAISTFISWPLPLLHGRKPYILASLALAMPLQFPQALVVGERRSPNNPGFRTGLLVARAVSGLVLGFANVNFIAVLLDLFGASLQSKHPHQEFTVPSDVRRHGGGMGIWIGIWSWCAIGSLAVGFQIGAGIIESLTPDWGFYIVIMILAAALVLNVIAPETRRSAYRRSVTEVYDRDENYITRRVARGEIKLHISTEGPKYWFEEMWAGMKLLVMMMCQPGFLVLAFYLGWIYAQIVLVIVLLGALLSRDYKWHPRYVGLGVMSIAIGALLAIPLTKAGIFSRERKRPFRTDSMTFQKQLTWSSHLVRRVIFTLTLPLMGLAYTVSSAGRPKPYMVPIVFAGAVGFLSILAIAECHGLIMETFDTCDLQPGENTRHRLESMAVQDRRRRTNYSSFPRVSAGIFASQTLAFIGAAIATEVGGIMTRHIGAQASTGVTAGILLFLTILLTLVLWRFKEVQVIPNHTFGTRRDTKAWEEFRELEKEGRGADWKAVVIGNPSGKMRRMSVLELGALSRWTEIRKLNFLIRGSERRRKRDDWAGGW</sequence>
<evidence type="ECO:0000313" key="7">
    <source>
        <dbReference type="EMBL" id="KAF2246515.1"/>
    </source>
</evidence>
<feature type="transmembrane region" description="Helical" evidence="6">
    <location>
        <begin position="922"/>
        <end position="941"/>
    </location>
</feature>
<accession>A0A6A6I7J4</accession>
<feature type="transmembrane region" description="Helical" evidence="6">
    <location>
        <begin position="809"/>
        <end position="833"/>
    </location>
</feature>
<keyword evidence="2 6" id="KW-0812">Transmembrane</keyword>
<evidence type="ECO:0000256" key="1">
    <source>
        <dbReference type="ARBA" id="ARBA00004141"/>
    </source>
</evidence>
<dbReference type="GeneID" id="54578845"/>
<feature type="transmembrane region" description="Helical" evidence="6">
    <location>
        <begin position="580"/>
        <end position="601"/>
    </location>
</feature>
<name>A0A6A6I7J4_9PLEO</name>
<protein>
    <recommendedName>
        <fullName evidence="9">MFS general substrate transporter</fullName>
    </recommendedName>
</protein>
<keyword evidence="8" id="KW-1185">Reference proteome</keyword>
<feature type="transmembrane region" description="Helical" evidence="6">
    <location>
        <begin position="845"/>
        <end position="868"/>
    </location>
</feature>
<keyword evidence="4 6" id="KW-0472">Membrane</keyword>
<feature type="compositionally biased region" description="Basic and acidic residues" evidence="5">
    <location>
        <begin position="419"/>
        <end position="437"/>
    </location>
</feature>
<reference evidence="7" key="1">
    <citation type="journal article" date="2020" name="Stud. Mycol.">
        <title>101 Dothideomycetes genomes: a test case for predicting lifestyles and emergence of pathogens.</title>
        <authorList>
            <person name="Haridas S."/>
            <person name="Albert R."/>
            <person name="Binder M."/>
            <person name="Bloem J."/>
            <person name="Labutti K."/>
            <person name="Salamov A."/>
            <person name="Andreopoulos B."/>
            <person name="Baker S."/>
            <person name="Barry K."/>
            <person name="Bills G."/>
            <person name="Bluhm B."/>
            <person name="Cannon C."/>
            <person name="Castanera R."/>
            <person name="Culley D."/>
            <person name="Daum C."/>
            <person name="Ezra D."/>
            <person name="Gonzalez J."/>
            <person name="Henrissat B."/>
            <person name="Kuo A."/>
            <person name="Liang C."/>
            <person name="Lipzen A."/>
            <person name="Lutzoni F."/>
            <person name="Magnuson J."/>
            <person name="Mondo S."/>
            <person name="Nolan M."/>
            <person name="Ohm R."/>
            <person name="Pangilinan J."/>
            <person name="Park H.-J."/>
            <person name="Ramirez L."/>
            <person name="Alfaro M."/>
            <person name="Sun H."/>
            <person name="Tritt A."/>
            <person name="Yoshinaga Y."/>
            <person name="Zwiers L.-H."/>
            <person name="Turgeon B."/>
            <person name="Goodwin S."/>
            <person name="Spatafora J."/>
            <person name="Crous P."/>
            <person name="Grigoriev I."/>
        </authorList>
    </citation>
    <scope>NUCLEOTIDE SEQUENCE</scope>
    <source>
        <strain evidence="7">CBS 122368</strain>
    </source>
</reference>
<dbReference type="GO" id="GO:0022857">
    <property type="term" value="F:transmembrane transporter activity"/>
    <property type="evidence" value="ECO:0007669"/>
    <property type="project" value="TreeGrafter"/>
</dbReference>
<comment type="subcellular location">
    <subcellularLocation>
        <location evidence="1">Membrane</location>
        <topology evidence="1">Multi-pass membrane protein</topology>
    </subcellularLocation>
</comment>
<evidence type="ECO:0000256" key="5">
    <source>
        <dbReference type="SAM" id="MobiDB-lite"/>
    </source>
</evidence>
<dbReference type="AlphaFoldDB" id="A0A6A6I7J4"/>
<feature type="compositionally biased region" description="Low complexity" evidence="5">
    <location>
        <begin position="301"/>
        <end position="328"/>
    </location>
</feature>
<feature type="transmembrane region" description="Helical" evidence="6">
    <location>
        <begin position="647"/>
        <end position="672"/>
    </location>
</feature>
<evidence type="ECO:0000256" key="3">
    <source>
        <dbReference type="ARBA" id="ARBA00022989"/>
    </source>
</evidence>
<keyword evidence="3 6" id="KW-1133">Transmembrane helix</keyword>
<dbReference type="Gene3D" id="1.20.1250.20">
    <property type="entry name" value="MFS general substrate transporter like domains"/>
    <property type="match status" value="1"/>
</dbReference>
<feature type="compositionally biased region" description="Basic residues" evidence="5">
    <location>
        <begin position="438"/>
        <end position="460"/>
    </location>
</feature>
<dbReference type="OrthoDB" id="10250282at2759"/>
<evidence type="ECO:0000256" key="4">
    <source>
        <dbReference type="ARBA" id="ARBA00023136"/>
    </source>
</evidence>
<dbReference type="EMBL" id="ML987198">
    <property type="protein sequence ID" value="KAF2246515.1"/>
    <property type="molecule type" value="Genomic_DNA"/>
</dbReference>
<feature type="transmembrane region" description="Helical" evidence="6">
    <location>
        <begin position="1015"/>
        <end position="1040"/>
    </location>
</feature>
<evidence type="ECO:0000256" key="2">
    <source>
        <dbReference type="ARBA" id="ARBA00022692"/>
    </source>
</evidence>
<evidence type="ECO:0000313" key="8">
    <source>
        <dbReference type="Proteomes" id="UP000800094"/>
    </source>
</evidence>
<feature type="region of interest" description="Disordered" evidence="5">
    <location>
        <begin position="380"/>
        <end position="484"/>
    </location>
</feature>
<dbReference type="SUPFAM" id="SSF103473">
    <property type="entry name" value="MFS general substrate transporter"/>
    <property type="match status" value="1"/>
</dbReference>
<dbReference type="PANTHER" id="PTHR23502">
    <property type="entry name" value="MAJOR FACILITATOR SUPERFAMILY"/>
    <property type="match status" value="1"/>
</dbReference>
<feature type="region of interest" description="Disordered" evidence="5">
    <location>
        <begin position="1"/>
        <end position="133"/>
    </location>
</feature>
<gene>
    <name evidence="7" type="ORF">BU26DRAFT_47492</name>
</gene>
<evidence type="ECO:0000256" key="6">
    <source>
        <dbReference type="SAM" id="Phobius"/>
    </source>
</evidence>
<evidence type="ECO:0008006" key="9">
    <source>
        <dbReference type="Google" id="ProtNLM"/>
    </source>
</evidence>
<dbReference type="RefSeq" id="XP_033681519.1">
    <property type="nucleotide sequence ID" value="XM_033825515.1"/>
</dbReference>
<feature type="transmembrane region" description="Helical" evidence="6">
    <location>
        <begin position="894"/>
        <end position="916"/>
    </location>
</feature>
<feature type="transmembrane region" description="Helical" evidence="6">
    <location>
        <begin position="541"/>
        <end position="560"/>
    </location>
</feature>
<dbReference type="InterPro" id="IPR036259">
    <property type="entry name" value="MFS_trans_sf"/>
</dbReference>
<feature type="transmembrane region" description="Helical" evidence="6">
    <location>
        <begin position="983"/>
        <end position="1003"/>
    </location>
</feature>
<dbReference type="PANTHER" id="PTHR23502:SF76">
    <property type="entry name" value="POLYAMINE TRANSPORT PROTEIN"/>
    <property type="match status" value="1"/>
</dbReference>
<feature type="transmembrane region" description="Helical" evidence="6">
    <location>
        <begin position="693"/>
        <end position="715"/>
    </location>
</feature>
<feature type="region of interest" description="Disordered" evidence="5">
    <location>
        <begin position="289"/>
        <end position="344"/>
    </location>
</feature>
<proteinExistence type="predicted"/>